<comment type="caution">
    <text evidence="1">The sequence shown here is derived from an EMBL/GenBank/DDBJ whole genome shotgun (WGS) entry which is preliminary data.</text>
</comment>
<reference evidence="2" key="1">
    <citation type="journal article" date="2019" name="Int. J. Syst. Evol. Microbiol.">
        <title>The Global Catalogue of Microorganisms (GCM) 10K type strain sequencing project: providing services to taxonomists for standard genome sequencing and annotation.</title>
        <authorList>
            <consortium name="The Broad Institute Genomics Platform"/>
            <consortium name="The Broad Institute Genome Sequencing Center for Infectious Disease"/>
            <person name="Wu L."/>
            <person name="Ma J."/>
        </authorList>
    </citation>
    <scope>NUCLEOTIDE SEQUENCE [LARGE SCALE GENOMIC DNA]</scope>
    <source>
        <strain evidence="2">CGMCC 4.7680</strain>
    </source>
</reference>
<proteinExistence type="predicted"/>
<organism evidence="1 2">
    <name type="scientific">Amycolatopsis bullii</name>
    <dbReference type="NCBI Taxonomy" id="941987"/>
    <lineage>
        <taxon>Bacteria</taxon>
        <taxon>Bacillati</taxon>
        <taxon>Actinomycetota</taxon>
        <taxon>Actinomycetes</taxon>
        <taxon>Pseudonocardiales</taxon>
        <taxon>Pseudonocardiaceae</taxon>
        <taxon>Amycolatopsis</taxon>
    </lineage>
</organism>
<gene>
    <name evidence="1" type="ORF">GCM10017567_78200</name>
</gene>
<evidence type="ECO:0000313" key="2">
    <source>
        <dbReference type="Proteomes" id="UP000649955"/>
    </source>
</evidence>
<accession>A0ABQ3KSJ7</accession>
<keyword evidence="2" id="KW-1185">Reference proteome</keyword>
<dbReference type="Proteomes" id="UP000649955">
    <property type="component" value="Unassembled WGS sequence"/>
</dbReference>
<evidence type="ECO:0000313" key="1">
    <source>
        <dbReference type="EMBL" id="GHG44263.1"/>
    </source>
</evidence>
<dbReference type="EMBL" id="BNAW01000060">
    <property type="protein sequence ID" value="GHG44263.1"/>
    <property type="molecule type" value="Genomic_DNA"/>
</dbReference>
<name>A0ABQ3KSJ7_9PSEU</name>
<protein>
    <submittedName>
        <fullName evidence="1">Uncharacterized protein</fullName>
    </submittedName>
</protein>
<dbReference type="RefSeq" id="WP_229903146.1">
    <property type="nucleotide sequence ID" value="NZ_BNAW01000060.1"/>
</dbReference>
<sequence length="126" mass="14233">MPLSSKVRDRCRMYLGTDERIQYLIPGMSLYVNRMRLRVGFLVMVTDRHVTLLACSRWTLNRPKQIWERLPRDTELGPLEIHPSLGPILSVGGIDLEIDEEYIAAVRAANLEAAGDALPEDPYPGA</sequence>